<dbReference type="GO" id="GO:0016887">
    <property type="term" value="F:ATP hydrolysis activity"/>
    <property type="evidence" value="ECO:0007669"/>
    <property type="project" value="InterPro"/>
</dbReference>
<dbReference type="InterPro" id="IPR003439">
    <property type="entry name" value="ABC_transporter-like_ATP-bd"/>
</dbReference>
<dbReference type="PANTHER" id="PTHR42781">
    <property type="entry name" value="SPERMIDINE/PUTRESCINE IMPORT ATP-BINDING PROTEIN POTA"/>
    <property type="match status" value="1"/>
</dbReference>
<reference evidence="5 6" key="1">
    <citation type="submission" date="2017-08" db="EMBL/GenBank/DDBJ databases">
        <authorList>
            <person name="de Groot N.N."/>
        </authorList>
    </citation>
    <scope>NUCLEOTIDE SEQUENCE [LARGE SCALE GENOMIC DNA]</scope>
    <source>
        <strain evidence="5 6">USBA 855</strain>
    </source>
</reference>
<evidence type="ECO:0000256" key="3">
    <source>
        <dbReference type="ARBA" id="ARBA00022840"/>
    </source>
</evidence>
<dbReference type="Proteomes" id="UP000219023">
    <property type="component" value="Unassembled WGS sequence"/>
</dbReference>
<evidence type="ECO:0000256" key="1">
    <source>
        <dbReference type="ARBA" id="ARBA00022448"/>
    </source>
</evidence>
<keyword evidence="3 5" id="KW-0067">ATP-binding</keyword>
<dbReference type="EMBL" id="OBQJ01000002">
    <property type="protein sequence ID" value="SOC53090.1"/>
    <property type="molecule type" value="Genomic_DNA"/>
</dbReference>
<name>A0A285VG82_9GAMM</name>
<feature type="domain" description="ABC transporter" evidence="4">
    <location>
        <begin position="7"/>
        <end position="218"/>
    </location>
</feature>
<dbReference type="OrthoDB" id="9802264at2"/>
<keyword evidence="2" id="KW-0547">Nucleotide-binding</keyword>
<dbReference type="InterPro" id="IPR027417">
    <property type="entry name" value="P-loop_NTPase"/>
</dbReference>
<accession>A0A285VG82</accession>
<keyword evidence="1" id="KW-0813">Transport</keyword>
<dbReference type="RefSeq" id="WP_040242684.1">
    <property type="nucleotide sequence ID" value="NZ_OBQJ01000002.1"/>
</dbReference>
<organism evidence="5 6">
    <name type="scientific">Chromohalobacter canadensis</name>
    <dbReference type="NCBI Taxonomy" id="141389"/>
    <lineage>
        <taxon>Bacteria</taxon>
        <taxon>Pseudomonadati</taxon>
        <taxon>Pseudomonadota</taxon>
        <taxon>Gammaproteobacteria</taxon>
        <taxon>Oceanospirillales</taxon>
        <taxon>Halomonadaceae</taxon>
        <taxon>Chromohalobacter</taxon>
    </lineage>
</organism>
<dbReference type="PROSITE" id="PS50893">
    <property type="entry name" value="ABC_TRANSPORTER_2"/>
    <property type="match status" value="1"/>
</dbReference>
<proteinExistence type="predicted"/>
<dbReference type="Pfam" id="PF00005">
    <property type="entry name" value="ABC_tran"/>
    <property type="match status" value="1"/>
</dbReference>
<dbReference type="SMART" id="SM00382">
    <property type="entry name" value="AAA"/>
    <property type="match status" value="1"/>
</dbReference>
<evidence type="ECO:0000256" key="2">
    <source>
        <dbReference type="ARBA" id="ARBA00022741"/>
    </source>
</evidence>
<evidence type="ECO:0000313" key="6">
    <source>
        <dbReference type="Proteomes" id="UP000219023"/>
    </source>
</evidence>
<dbReference type="Gene3D" id="3.40.50.300">
    <property type="entry name" value="P-loop containing nucleotide triphosphate hydrolases"/>
    <property type="match status" value="1"/>
</dbReference>
<sequence>MAHDLTLELDAIRIAHPDGTPLVNLDTTIAPGETLTLMGPSGVGKSTLLAYIAGFLPSALCGTGSVRQQGIELTALPAERRGIGLLFQDPLLFPHLDIAGNLAFGLPRCGSRDERAARIATALRDIGLGGFEKRDPSTLSGGQQARVALMRVLLSRPRAILLDEPFSRLDTERRQEVRALTFAQIRASGLPTLLVTHDRDDAAATDGRIMELSASEAAP</sequence>
<dbReference type="InterPro" id="IPR003593">
    <property type="entry name" value="AAA+_ATPase"/>
</dbReference>
<dbReference type="InterPro" id="IPR050093">
    <property type="entry name" value="ABC_SmlMolc_Importer"/>
</dbReference>
<gene>
    <name evidence="5" type="ORF">SAMN05421509_102126</name>
</gene>
<dbReference type="GO" id="GO:0005524">
    <property type="term" value="F:ATP binding"/>
    <property type="evidence" value="ECO:0007669"/>
    <property type="project" value="UniProtKB-KW"/>
</dbReference>
<evidence type="ECO:0000259" key="4">
    <source>
        <dbReference type="PROSITE" id="PS50893"/>
    </source>
</evidence>
<evidence type="ECO:0000313" key="5">
    <source>
        <dbReference type="EMBL" id="SOC53090.1"/>
    </source>
</evidence>
<protein>
    <submittedName>
        <fullName evidence="5">Putative thiamine transport system ATP-binding protein</fullName>
    </submittedName>
</protein>
<dbReference type="PANTHER" id="PTHR42781:SF4">
    <property type="entry name" value="SPERMIDINE_PUTRESCINE IMPORT ATP-BINDING PROTEIN POTA"/>
    <property type="match status" value="1"/>
</dbReference>
<dbReference type="SUPFAM" id="SSF52540">
    <property type="entry name" value="P-loop containing nucleoside triphosphate hydrolases"/>
    <property type="match status" value="1"/>
</dbReference>
<dbReference type="AlphaFoldDB" id="A0A285VG82"/>